<organism evidence="3">
    <name type="scientific">Cladocopium goreaui</name>
    <dbReference type="NCBI Taxonomy" id="2562237"/>
    <lineage>
        <taxon>Eukaryota</taxon>
        <taxon>Sar</taxon>
        <taxon>Alveolata</taxon>
        <taxon>Dinophyceae</taxon>
        <taxon>Suessiales</taxon>
        <taxon>Symbiodiniaceae</taxon>
        <taxon>Cladocopium</taxon>
    </lineage>
</organism>
<dbReference type="EMBL" id="CAMXCT030002424">
    <property type="protein sequence ID" value="CAL4785385.1"/>
    <property type="molecule type" value="Genomic_DNA"/>
</dbReference>
<evidence type="ECO:0000313" key="4">
    <source>
        <dbReference type="EMBL" id="CAL1151448.1"/>
    </source>
</evidence>
<keyword evidence="6" id="KW-1185">Reference proteome</keyword>
<dbReference type="EMBL" id="CAMXCT020002424">
    <property type="protein sequence ID" value="CAL1151448.1"/>
    <property type="molecule type" value="Genomic_DNA"/>
</dbReference>
<feature type="signal peptide" evidence="2">
    <location>
        <begin position="1"/>
        <end position="19"/>
    </location>
</feature>
<sequence>MISKLTQVTVAFCLTAGYALKLNDTLPACVGTVLDSSHADDWRCDKFGGTVGSDEKKCAEHYEAGTGGQVHRQCTVHKASEVLFNCLASTPCKVKTGYSNTCSCPNGVAAAGISCTEHNSVICASCESGYDLSGGSCTLRTCTCKNGKGSVGANCPGEGQEDCASCAVFYELKKEDGKNVCKSPFGDIMATLAGKAAEERTAVAWGDPHVKVFDYQYKNKADRFTNFHHGWDRGTNLNVMEPGTYWFVKTPGNLISIQGVYGWGWRAVIRNVAVSGLFIKNDVIQVFPKHKTGPSQNTGLYYQYKGASRSRVQQWGGAWEWQNDRKDVSIKWAQNTEGLNGKNQFRCKLTLPLYVELILNIYNHHMDVVLTMRPIDAMWGDMGNINGDASDEMKWNPPSIHNRNKYWYQMTTAHGTRVAQTDNLFPFWYDVPRAPHGAKTTALLAANKSSAEQDDQSDDDQNDDHMEQGSSSDSSDVDGEPDEVVVDGVELKNRAGPLDSRHDCTKDEETAAKKLCHEMFKVNNSVAECVADVCQQGPKMAEKAEIVEVETEESEEEEKPEHYKIYSGGQLYKSCFNAEEHFSKLAAMPRDARELGFIKEQAVQPTLLGGKCAGQKWVYLDGTSVPGAVISSSCVDGQLLCVQGQTVSACDGAKKIACQIPRLYTCKAEVPAESMGTACPGGMQLATPKSVREKEEAQKAMDSALCTTKQAWTGFSDLCFEEGKQGMQSCTSEAKTVMCETKFD</sequence>
<evidence type="ECO:0000256" key="1">
    <source>
        <dbReference type="SAM" id="MobiDB-lite"/>
    </source>
</evidence>
<reference evidence="3" key="1">
    <citation type="submission" date="2022-10" db="EMBL/GenBank/DDBJ databases">
        <authorList>
            <person name="Chen Y."/>
            <person name="Dougan E. K."/>
            <person name="Chan C."/>
            <person name="Rhodes N."/>
            <person name="Thang M."/>
        </authorList>
    </citation>
    <scope>NUCLEOTIDE SEQUENCE</scope>
</reference>
<dbReference type="Proteomes" id="UP001152797">
    <property type="component" value="Unassembled WGS sequence"/>
</dbReference>
<feature type="compositionally biased region" description="Acidic residues" evidence="1">
    <location>
        <begin position="452"/>
        <end position="462"/>
    </location>
</feature>
<evidence type="ECO:0000313" key="6">
    <source>
        <dbReference type="Proteomes" id="UP001152797"/>
    </source>
</evidence>
<evidence type="ECO:0000256" key="2">
    <source>
        <dbReference type="SAM" id="SignalP"/>
    </source>
</evidence>
<evidence type="ECO:0000313" key="5">
    <source>
        <dbReference type="EMBL" id="CAL4785385.1"/>
    </source>
</evidence>
<keyword evidence="2" id="KW-0732">Signal</keyword>
<name>A0A9P1G2Y1_9DINO</name>
<evidence type="ECO:0000313" key="3">
    <source>
        <dbReference type="EMBL" id="CAI3998073.1"/>
    </source>
</evidence>
<proteinExistence type="predicted"/>
<comment type="caution">
    <text evidence="3">The sequence shown here is derived from an EMBL/GenBank/DDBJ whole genome shotgun (WGS) entry which is preliminary data.</text>
</comment>
<dbReference type="EMBL" id="CAMXCT010002424">
    <property type="protein sequence ID" value="CAI3998073.1"/>
    <property type="molecule type" value="Genomic_DNA"/>
</dbReference>
<feature type="chain" id="PRO_5043272610" evidence="2">
    <location>
        <begin position="20"/>
        <end position="744"/>
    </location>
</feature>
<accession>A0A9P1G2Y1</accession>
<dbReference type="OrthoDB" id="4062651at2759"/>
<feature type="region of interest" description="Disordered" evidence="1">
    <location>
        <begin position="447"/>
        <end position="481"/>
    </location>
</feature>
<protein>
    <submittedName>
        <fullName evidence="5">PA14 domain-containing protein</fullName>
    </submittedName>
</protein>
<reference evidence="4" key="2">
    <citation type="submission" date="2024-04" db="EMBL/GenBank/DDBJ databases">
        <authorList>
            <person name="Chen Y."/>
            <person name="Shah S."/>
            <person name="Dougan E. K."/>
            <person name="Thang M."/>
            <person name="Chan C."/>
        </authorList>
    </citation>
    <scope>NUCLEOTIDE SEQUENCE [LARGE SCALE GENOMIC DNA]</scope>
</reference>
<gene>
    <name evidence="3" type="ORF">C1SCF055_LOCUS24404</name>
</gene>
<dbReference type="AlphaFoldDB" id="A0A9P1G2Y1"/>